<dbReference type="SMART" id="SM00471">
    <property type="entry name" value="HDc"/>
    <property type="match status" value="1"/>
</dbReference>
<comment type="caution">
    <text evidence="2">The sequence shown here is derived from an EMBL/GenBank/DDBJ whole genome shotgun (WGS) entry which is preliminary data.</text>
</comment>
<feature type="domain" description="HD/PDEase" evidence="1">
    <location>
        <begin position="18"/>
        <end position="127"/>
    </location>
</feature>
<dbReference type="RefSeq" id="WP_282356512.1">
    <property type="nucleotide sequence ID" value="NZ_JASBQV010000014.1"/>
</dbReference>
<dbReference type="CDD" id="cd00077">
    <property type="entry name" value="HDc"/>
    <property type="match status" value="1"/>
</dbReference>
<gene>
    <name evidence="2" type="ORF">QK289_10045</name>
</gene>
<dbReference type="SUPFAM" id="SSF109604">
    <property type="entry name" value="HD-domain/PDEase-like"/>
    <property type="match status" value="1"/>
</dbReference>
<dbReference type="Proteomes" id="UP001243286">
    <property type="component" value="Unassembled WGS sequence"/>
</dbReference>
<dbReference type="InterPro" id="IPR003607">
    <property type="entry name" value="HD/PDEase_dom"/>
</dbReference>
<sequence>MLIKETEQFVKTFHANDFSGHDYAHIERVRKMALQIATREGGDVRIIELAALLHDVADSKIGGTSSRVDSYLTPRVSTTDRHHILDIINSMSFKGGDRPPMQTLEGKIVQDADRLDAIGAIGIARTFQFAGQFKEPMYRPELTARQAGDRTSPTSALHHFEEKLLRLKDLMNTQTAKTMAEDRHEYMVKFVERFKEEWSGD</sequence>
<dbReference type="Gene3D" id="1.10.3210.50">
    <property type="match status" value="1"/>
</dbReference>
<dbReference type="PANTHER" id="PTHR33594">
    <property type="entry name" value="SUPERFAMILY HYDROLASE, PUTATIVE (AFU_ORTHOLOGUE AFUA_1G03035)-RELATED"/>
    <property type="match status" value="1"/>
</dbReference>
<proteinExistence type="predicted"/>
<organism evidence="2 3">
    <name type="scientific">Exiguobacterium antarcticum</name>
    <dbReference type="NCBI Taxonomy" id="132920"/>
    <lineage>
        <taxon>Bacteria</taxon>
        <taxon>Bacillati</taxon>
        <taxon>Bacillota</taxon>
        <taxon>Bacilli</taxon>
        <taxon>Bacillales</taxon>
        <taxon>Bacillales Family XII. Incertae Sedis</taxon>
        <taxon>Exiguobacterium</taxon>
    </lineage>
</organism>
<dbReference type="Pfam" id="PF01966">
    <property type="entry name" value="HD"/>
    <property type="match status" value="1"/>
</dbReference>
<name>A0ABT6R500_9BACL</name>
<reference evidence="2 3" key="1">
    <citation type="submission" date="2023-04" db="EMBL/GenBank/DDBJ databases">
        <title>Antarctic isolates genomes.</title>
        <authorList>
            <person name="Dimov S.G."/>
        </authorList>
    </citation>
    <scope>NUCLEOTIDE SEQUENCE [LARGE SCALE GENOMIC DNA]</scope>
    <source>
        <strain evidence="2 3">AL19</strain>
    </source>
</reference>
<dbReference type="InterPro" id="IPR006674">
    <property type="entry name" value="HD_domain"/>
</dbReference>
<dbReference type="PANTHER" id="PTHR33594:SF1">
    <property type="entry name" value="HD_PDEASE DOMAIN-CONTAINING PROTEIN"/>
    <property type="match status" value="1"/>
</dbReference>
<evidence type="ECO:0000259" key="1">
    <source>
        <dbReference type="SMART" id="SM00471"/>
    </source>
</evidence>
<keyword evidence="3" id="KW-1185">Reference proteome</keyword>
<protein>
    <submittedName>
        <fullName evidence="2">HD domain-containing protein</fullName>
    </submittedName>
</protein>
<evidence type="ECO:0000313" key="3">
    <source>
        <dbReference type="Proteomes" id="UP001243286"/>
    </source>
</evidence>
<accession>A0ABT6R500</accession>
<evidence type="ECO:0000313" key="2">
    <source>
        <dbReference type="EMBL" id="MDI3235349.1"/>
    </source>
</evidence>
<dbReference type="EMBL" id="JASBQV010000014">
    <property type="protein sequence ID" value="MDI3235349.1"/>
    <property type="molecule type" value="Genomic_DNA"/>
</dbReference>